<protein>
    <recommendedName>
        <fullName evidence="6">NB-ARC domain-containing protein</fullName>
    </recommendedName>
</protein>
<feature type="domain" description="NB-ARC" evidence="1">
    <location>
        <begin position="251"/>
        <end position="381"/>
    </location>
</feature>
<gene>
    <name evidence="4" type="ORF">GP486_000748</name>
</gene>
<dbReference type="Pfam" id="PF24809">
    <property type="entry name" value="DUF7708"/>
    <property type="match status" value="1"/>
</dbReference>
<dbReference type="SUPFAM" id="SSF52540">
    <property type="entry name" value="P-loop containing nucleoside triphosphate hydrolases"/>
    <property type="match status" value="1"/>
</dbReference>
<dbReference type="Gene3D" id="1.25.40.10">
    <property type="entry name" value="Tetratricopeptide repeat domain"/>
    <property type="match status" value="1"/>
</dbReference>
<evidence type="ECO:0000259" key="2">
    <source>
        <dbReference type="Pfam" id="PF24809"/>
    </source>
</evidence>
<evidence type="ECO:0000313" key="5">
    <source>
        <dbReference type="Proteomes" id="UP000750711"/>
    </source>
</evidence>
<evidence type="ECO:0000313" key="4">
    <source>
        <dbReference type="EMBL" id="KAH0565851.1"/>
    </source>
</evidence>
<feature type="domain" description="DUF7779" evidence="3">
    <location>
        <begin position="484"/>
        <end position="573"/>
    </location>
</feature>
<comment type="caution">
    <text evidence="4">The sequence shown here is derived from an EMBL/GenBank/DDBJ whole genome shotgun (WGS) entry which is preliminary data.</text>
</comment>
<dbReference type="Pfam" id="PF25000">
    <property type="entry name" value="DUF7779"/>
    <property type="match status" value="1"/>
</dbReference>
<dbReference type="InterPro" id="IPR002182">
    <property type="entry name" value="NB-ARC"/>
</dbReference>
<dbReference type="InterPro" id="IPR027417">
    <property type="entry name" value="P-loop_NTPase"/>
</dbReference>
<evidence type="ECO:0000259" key="3">
    <source>
        <dbReference type="Pfam" id="PF25000"/>
    </source>
</evidence>
<evidence type="ECO:0000259" key="1">
    <source>
        <dbReference type="Pfam" id="PF00931"/>
    </source>
</evidence>
<dbReference type="Pfam" id="PF13424">
    <property type="entry name" value="TPR_12"/>
    <property type="match status" value="1"/>
</dbReference>
<name>A0A9P8LHZ4_9PEZI</name>
<evidence type="ECO:0008006" key="6">
    <source>
        <dbReference type="Google" id="ProtNLM"/>
    </source>
</evidence>
<dbReference type="InterPro" id="IPR056681">
    <property type="entry name" value="DUF7779"/>
</dbReference>
<proteinExistence type="predicted"/>
<dbReference type="PANTHER" id="PTHR35205">
    <property type="entry name" value="NB-ARC AND TPR DOMAIN PROTEIN"/>
    <property type="match status" value="1"/>
</dbReference>
<dbReference type="Pfam" id="PF00931">
    <property type="entry name" value="NB-ARC"/>
    <property type="match status" value="1"/>
</dbReference>
<sequence>MGEKSAGSRSPVRSLLLANALTRFRSELKDDEGVIDVDSVEELLGQAKALGSPAPRGSKLSASLNRLEPILSHINDFAAVVAIYSGADPKAAGLVWGSLRAILALASPAGDALDDVLDMLDELSLSLPRFRSYEETLPMNKALESALLDVYTEMTCFCARTINFFRSNPHRQLIRFGWPRLNDDFKQTIKRLKRLSRIVDSEAEAVRLRTDKDKNTELLAAMEMLTDNTKSDKLPCYYIPFGVNEQFYGREDTLQHVKMVLDREEGDRQCKSLVLHGLGGVGKTKIALQYVNNSHDKFDAIFWVSADNSIKLMQSFLEVSRRLGLSPENDDAQDAVAAISKVKVWLSETLFDNADDPEILVNAWPGGAPGSILLTSRDSTVGFGTSAEACHVQPFDDETGVSTFLRLVGRDLNSSSERASATKIVQTLGGLPLAINQIGGFIVQQRLSLENFLPLYERNSAKIDARKLIRGDYEHTLSTVWELSLSQLSGPSSTLQKMLPFFDPDKIHESVLREGGEQVHGNDFEFLGDDMDFLDAKEGLLKSALIDRSSEGETLAIHRLVQAAVMKRLSPDEKVKYFDCAIVLLSNGFPNTWNTVTSHQFTAWGKCELCLPHVKFLIMQSKKYRLHPSDPKAFAELVLRCCWYLYEREHYDLAREFMRTALQTLDEKDTLMFASTSMLQGLIKLDTNNVRAALGSFLTALSIRERILDPDDAFVASSLNAISLAYTELGDLEKAVETGQRAIGIRLRTQSDRIGNSYSNMASTLLRMGKPDEAEEMLKRCPSLKEFTDETFLKTGNPRFSG</sequence>
<dbReference type="SUPFAM" id="SSF48452">
    <property type="entry name" value="TPR-like"/>
    <property type="match status" value="1"/>
</dbReference>
<feature type="domain" description="DUF7708" evidence="2">
    <location>
        <begin position="70"/>
        <end position="205"/>
    </location>
</feature>
<dbReference type="Pfam" id="PF13374">
    <property type="entry name" value="TPR_10"/>
    <property type="match status" value="1"/>
</dbReference>
<dbReference type="PANTHER" id="PTHR35205:SF1">
    <property type="entry name" value="ZU5 DOMAIN-CONTAINING PROTEIN"/>
    <property type="match status" value="1"/>
</dbReference>
<accession>A0A9P8LHZ4</accession>
<reference evidence="4" key="1">
    <citation type="submission" date="2021-03" db="EMBL/GenBank/DDBJ databases">
        <title>Comparative genomics and phylogenomic investigation of the class Geoglossomycetes provide insights into ecological specialization and systematics.</title>
        <authorList>
            <person name="Melie T."/>
            <person name="Pirro S."/>
            <person name="Miller A.N."/>
            <person name="Quandt A."/>
        </authorList>
    </citation>
    <scope>NUCLEOTIDE SEQUENCE</scope>
    <source>
        <strain evidence="4">CAQ_001_2017</strain>
    </source>
</reference>
<dbReference type="Gene3D" id="3.40.50.300">
    <property type="entry name" value="P-loop containing nucleotide triphosphate hydrolases"/>
    <property type="match status" value="1"/>
</dbReference>
<keyword evidence="5" id="KW-1185">Reference proteome</keyword>
<dbReference type="EMBL" id="JAGHQM010000055">
    <property type="protein sequence ID" value="KAH0565851.1"/>
    <property type="molecule type" value="Genomic_DNA"/>
</dbReference>
<dbReference type="GO" id="GO:0043531">
    <property type="term" value="F:ADP binding"/>
    <property type="evidence" value="ECO:0007669"/>
    <property type="project" value="InterPro"/>
</dbReference>
<dbReference type="Proteomes" id="UP000750711">
    <property type="component" value="Unassembled WGS sequence"/>
</dbReference>
<dbReference type="InterPro" id="IPR056125">
    <property type="entry name" value="DUF7708"/>
</dbReference>
<dbReference type="AlphaFoldDB" id="A0A9P8LHZ4"/>
<dbReference type="InterPro" id="IPR011990">
    <property type="entry name" value="TPR-like_helical_dom_sf"/>
</dbReference>
<dbReference type="PRINTS" id="PR00364">
    <property type="entry name" value="DISEASERSIST"/>
</dbReference>
<organism evidence="4 5">
    <name type="scientific">Trichoglossum hirsutum</name>
    <dbReference type="NCBI Taxonomy" id="265104"/>
    <lineage>
        <taxon>Eukaryota</taxon>
        <taxon>Fungi</taxon>
        <taxon>Dikarya</taxon>
        <taxon>Ascomycota</taxon>
        <taxon>Pezizomycotina</taxon>
        <taxon>Geoglossomycetes</taxon>
        <taxon>Geoglossales</taxon>
        <taxon>Geoglossaceae</taxon>
        <taxon>Trichoglossum</taxon>
    </lineage>
</organism>